<protein>
    <recommendedName>
        <fullName evidence="3">Integron cassette protein</fullName>
    </recommendedName>
</protein>
<evidence type="ECO:0008006" key="3">
    <source>
        <dbReference type="Google" id="ProtNLM"/>
    </source>
</evidence>
<dbReference type="Pfam" id="PF10387">
    <property type="entry name" value="DUF2442"/>
    <property type="match status" value="1"/>
</dbReference>
<proteinExistence type="predicted"/>
<dbReference type="Proteomes" id="UP000250079">
    <property type="component" value="Chromosome"/>
</dbReference>
<evidence type="ECO:0000313" key="1">
    <source>
        <dbReference type="EMBL" id="ASJ76758.1"/>
    </source>
</evidence>
<sequence>MNSSQLGKSTSEIEVTNISGHGIWLYVRGTEHFLPYDQYPWFKEKTVSQIANVEEPNPGHYYWPDLDVDLSEAILLNPDKFPLQAKGT</sequence>
<dbReference type="InterPro" id="IPR018841">
    <property type="entry name" value="DUF2442"/>
</dbReference>
<evidence type="ECO:0000313" key="2">
    <source>
        <dbReference type="Proteomes" id="UP000250079"/>
    </source>
</evidence>
<dbReference type="OrthoDB" id="9795924at2"/>
<name>A0A2Z2P329_9GAMM</name>
<reference evidence="1 2" key="1">
    <citation type="submission" date="2016-12" db="EMBL/GenBank/DDBJ databases">
        <authorList>
            <person name="Song W.-J."/>
            <person name="Kurnit D.M."/>
        </authorList>
    </citation>
    <scope>NUCLEOTIDE SEQUENCE [LARGE SCALE GENOMIC DNA]</scope>
    <source>
        <strain evidence="1 2">IMCC3135</strain>
    </source>
</reference>
<keyword evidence="2" id="KW-1185">Reference proteome</keyword>
<dbReference type="RefSeq" id="WP_088921497.1">
    <property type="nucleotide sequence ID" value="NZ_CP018632.1"/>
</dbReference>
<dbReference type="KEGG" id="gai:IMCC3135_33585"/>
<dbReference type="EMBL" id="CP018632">
    <property type="protein sequence ID" value="ASJ76758.1"/>
    <property type="molecule type" value="Genomic_DNA"/>
</dbReference>
<accession>A0A2Z2P329</accession>
<organism evidence="1 2">
    <name type="scientific">Granulosicoccus antarcticus IMCC3135</name>
    <dbReference type="NCBI Taxonomy" id="1192854"/>
    <lineage>
        <taxon>Bacteria</taxon>
        <taxon>Pseudomonadati</taxon>
        <taxon>Pseudomonadota</taxon>
        <taxon>Gammaproteobacteria</taxon>
        <taxon>Chromatiales</taxon>
        <taxon>Granulosicoccaceae</taxon>
        <taxon>Granulosicoccus</taxon>
    </lineage>
</organism>
<gene>
    <name evidence="1" type="ORF">IMCC3135_33585</name>
</gene>
<dbReference type="AlphaFoldDB" id="A0A2Z2P329"/>